<protein>
    <submittedName>
        <fullName evidence="1">Uncharacterized protein</fullName>
    </submittedName>
</protein>
<name>A0A1G8ZA99_9RHOB</name>
<organism evidence="1 2">
    <name type="scientific">Aliiruegeria lutimaris</name>
    <dbReference type="NCBI Taxonomy" id="571298"/>
    <lineage>
        <taxon>Bacteria</taxon>
        <taxon>Pseudomonadati</taxon>
        <taxon>Pseudomonadota</taxon>
        <taxon>Alphaproteobacteria</taxon>
        <taxon>Rhodobacterales</taxon>
        <taxon>Roseobacteraceae</taxon>
        <taxon>Aliiruegeria</taxon>
    </lineage>
</organism>
<reference evidence="1 2" key="1">
    <citation type="submission" date="2016-10" db="EMBL/GenBank/DDBJ databases">
        <authorList>
            <person name="de Groot N.N."/>
        </authorList>
    </citation>
    <scope>NUCLEOTIDE SEQUENCE [LARGE SCALE GENOMIC DNA]</scope>
    <source>
        <strain evidence="1 2">DSM 25294</strain>
    </source>
</reference>
<dbReference type="STRING" id="571298.SAMN04488026_103154"/>
<dbReference type="PROSITE" id="PS51257">
    <property type="entry name" value="PROKAR_LIPOPROTEIN"/>
    <property type="match status" value="1"/>
</dbReference>
<keyword evidence="2" id="KW-1185">Reference proteome</keyword>
<sequence length="106" mass="11378">MKTTMLTIATLAGSLLLGGCSYWNEEAGAFLDQGDFGNATLNNQLAHTCRKLTPENVTKYGNPISAGCPGRTQDGKYALFAYAETIQSATELSPEFISGTDYSEQQ</sequence>
<dbReference type="AlphaFoldDB" id="A0A1G8ZA99"/>
<gene>
    <name evidence="1" type="ORF">SAMN04488026_103154</name>
</gene>
<accession>A0A1G8ZA99</accession>
<evidence type="ECO:0000313" key="2">
    <source>
        <dbReference type="Proteomes" id="UP000199382"/>
    </source>
</evidence>
<dbReference type="Proteomes" id="UP000199382">
    <property type="component" value="Unassembled WGS sequence"/>
</dbReference>
<evidence type="ECO:0000313" key="1">
    <source>
        <dbReference type="EMBL" id="SDK11937.1"/>
    </source>
</evidence>
<dbReference type="EMBL" id="FNEK01000031">
    <property type="protein sequence ID" value="SDK11937.1"/>
    <property type="molecule type" value="Genomic_DNA"/>
</dbReference>
<dbReference type="RefSeq" id="WP_139188416.1">
    <property type="nucleotide sequence ID" value="NZ_FNEK01000031.1"/>
</dbReference>
<dbReference type="OrthoDB" id="7864989at2"/>
<proteinExistence type="predicted"/>